<reference evidence="1 2" key="1">
    <citation type="submission" date="2017-01" db="EMBL/GenBank/DDBJ databases">
        <title>A new Hymenobacter.</title>
        <authorList>
            <person name="Liang Y."/>
            <person name="Feng F."/>
        </authorList>
    </citation>
    <scope>NUCLEOTIDE SEQUENCE [LARGE SCALE GENOMIC DNA]</scope>
    <source>
        <strain evidence="1">MIMBbqt21</strain>
    </source>
</reference>
<dbReference type="EMBL" id="MTSE01000014">
    <property type="protein sequence ID" value="OUJ71764.1"/>
    <property type="molecule type" value="Genomic_DNA"/>
</dbReference>
<dbReference type="Proteomes" id="UP000194873">
    <property type="component" value="Unassembled WGS sequence"/>
</dbReference>
<dbReference type="AlphaFoldDB" id="A0A243W973"/>
<comment type="caution">
    <text evidence="1">The sequence shown here is derived from an EMBL/GenBank/DDBJ whole genome shotgun (WGS) entry which is preliminary data.</text>
</comment>
<evidence type="ECO:0000313" key="2">
    <source>
        <dbReference type="Proteomes" id="UP000194873"/>
    </source>
</evidence>
<evidence type="ECO:0000313" key="1">
    <source>
        <dbReference type="EMBL" id="OUJ71764.1"/>
    </source>
</evidence>
<proteinExistence type="predicted"/>
<sequence>MQTIACSCTLLIDNYLPSLFKGTKKAFCVPLNKLIIHESSVGPTQYLLLFEGQTTVDQLKLAGFSGNHTPEELDIDLVGADKQQRLFCTVVDQ</sequence>
<name>A0A243W973_9BACT</name>
<dbReference type="RefSeq" id="WP_086596008.1">
    <property type="nucleotide sequence ID" value="NZ_MTSE01000014.1"/>
</dbReference>
<keyword evidence="2" id="KW-1185">Reference proteome</keyword>
<organism evidence="1 2">
    <name type="scientific">Hymenobacter crusticola</name>
    <dbReference type="NCBI Taxonomy" id="1770526"/>
    <lineage>
        <taxon>Bacteria</taxon>
        <taxon>Pseudomonadati</taxon>
        <taxon>Bacteroidota</taxon>
        <taxon>Cytophagia</taxon>
        <taxon>Cytophagales</taxon>
        <taxon>Hymenobacteraceae</taxon>
        <taxon>Hymenobacter</taxon>
    </lineage>
</organism>
<protein>
    <submittedName>
        <fullName evidence="1">Uncharacterized protein</fullName>
    </submittedName>
</protein>
<accession>A0A243W973</accession>
<gene>
    <name evidence="1" type="ORF">BXP70_20615</name>
</gene>
<dbReference type="OrthoDB" id="9995140at2"/>